<evidence type="ECO:0000256" key="5">
    <source>
        <dbReference type="ARBA" id="ARBA00022989"/>
    </source>
</evidence>
<feature type="transmembrane region" description="Helical" evidence="8">
    <location>
        <begin position="6"/>
        <end position="28"/>
    </location>
</feature>
<keyword evidence="10" id="KW-1185">Reference proteome</keyword>
<dbReference type="GO" id="GO:0005886">
    <property type="term" value="C:plasma membrane"/>
    <property type="evidence" value="ECO:0007669"/>
    <property type="project" value="UniProtKB-SubCell"/>
</dbReference>
<proteinExistence type="predicted"/>
<feature type="transmembrane region" description="Helical" evidence="8">
    <location>
        <begin position="164"/>
        <end position="183"/>
    </location>
</feature>
<feature type="binding site" evidence="7">
    <location>
        <position position="156"/>
    </location>
    <ligand>
        <name>Mg(2+)</name>
        <dbReference type="ChEBI" id="CHEBI:18420"/>
    </ligand>
</feature>
<dbReference type="KEGG" id="lto:RGQ30_02360"/>
<keyword evidence="5 8" id="KW-1133">Transmembrane helix</keyword>
<dbReference type="InterPro" id="IPR000715">
    <property type="entry name" value="Glycosyl_transferase_4"/>
</dbReference>
<dbReference type="CDD" id="cd06854">
    <property type="entry name" value="GT_WbpL_WbcO_like"/>
    <property type="match status" value="1"/>
</dbReference>
<feature type="transmembrane region" description="Helical" evidence="8">
    <location>
        <begin position="107"/>
        <end position="127"/>
    </location>
</feature>
<evidence type="ECO:0000256" key="6">
    <source>
        <dbReference type="ARBA" id="ARBA00023136"/>
    </source>
</evidence>
<dbReference type="GO" id="GO:0044038">
    <property type="term" value="P:cell wall macromolecule biosynthetic process"/>
    <property type="evidence" value="ECO:0007669"/>
    <property type="project" value="TreeGrafter"/>
</dbReference>
<keyword evidence="4 8" id="KW-0812">Transmembrane</keyword>
<evidence type="ECO:0000313" key="9">
    <source>
        <dbReference type="EMBL" id="BET24735.1"/>
    </source>
</evidence>
<keyword evidence="6 8" id="KW-0472">Membrane</keyword>
<dbReference type="PANTHER" id="PTHR22926:SF3">
    <property type="entry name" value="UNDECAPRENYL-PHOSPHATE ALPHA-N-ACETYLGLUCOSAMINYL 1-PHOSPHATE TRANSFERASE"/>
    <property type="match status" value="1"/>
</dbReference>
<evidence type="ECO:0000256" key="2">
    <source>
        <dbReference type="ARBA" id="ARBA00022475"/>
    </source>
</evidence>
<protein>
    <submittedName>
        <fullName evidence="9">Glycosyltransferase family 4 protein</fullName>
    </submittedName>
</protein>
<feature type="binding site" evidence="7">
    <location>
        <position position="217"/>
    </location>
    <ligand>
        <name>Mg(2+)</name>
        <dbReference type="ChEBI" id="CHEBI:18420"/>
    </ligand>
</feature>
<comment type="cofactor">
    <cofactor evidence="7">
        <name>Mg(2+)</name>
        <dbReference type="ChEBI" id="CHEBI:18420"/>
    </cofactor>
</comment>
<evidence type="ECO:0000313" key="10">
    <source>
        <dbReference type="Proteomes" id="UP001329151"/>
    </source>
</evidence>
<dbReference type="RefSeq" id="WP_130557033.1">
    <property type="nucleotide sequence ID" value="NZ_AP028947.1"/>
</dbReference>
<organism evidence="9 10">
    <name type="scientific">Limnobacter thiooxidans</name>
    <dbReference type="NCBI Taxonomy" id="131080"/>
    <lineage>
        <taxon>Bacteria</taxon>
        <taxon>Pseudomonadati</taxon>
        <taxon>Pseudomonadota</taxon>
        <taxon>Betaproteobacteria</taxon>
        <taxon>Burkholderiales</taxon>
        <taxon>Burkholderiaceae</taxon>
        <taxon>Limnobacter</taxon>
    </lineage>
</organism>
<dbReference type="Pfam" id="PF00953">
    <property type="entry name" value="Glycos_transf_4"/>
    <property type="match status" value="1"/>
</dbReference>
<reference evidence="9 10" key="1">
    <citation type="submission" date="2023-10" db="EMBL/GenBank/DDBJ databases">
        <title>Complete Genome Sequence of Limnobacter thiooxidans CS-K2T, Isolated from freshwater lake sediments in Bavaria, Germany.</title>
        <authorList>
            <person name="Naruki M."/>
            <person name="Watanabe A."/>
            <person name="Warashina T."/>
            <person name="Morita T."/>
            <person name="Arakawa K."/>
        </authorList>
    </citation>
    <scope>NUCLEOTIDE SEQUENCE [LARGE SCALE GENOMIC DNA]</scope>
    <source>
        <strain evidence="9 10">CS-K2</strain>
    </source>
</reference>
<feature type="transmembrane region" description="Helical" evidence="8">
    <location>
        <begin position="74"/>
        <end position="95"/>
    </location>
</feature>
<evidence type="ECO:0000256" key="3">
    <source>
        <dbReference type="ARBA" id="ARBA00022679"/>
    </source>
</evidence>
<feature type="transmembrane region" description="Helical" evidence="8">
    <location>
        <begin position="139"/>
        <end position="157"/>
    </location>
</feature>
<dbReference type="EMBL" id="AP028947">
    <property type="protein sequence ID" value="BET24735.1"/>
    <property type="molecule type" value="Genomic_DNA"/>
</dbReference>
<accession>A0AA86J5M8</accession>
<gene>
    <name evidence="9" type="ORF">RGQ30_02360</name>
</gene>
<dbReference type="GO" id="GO:0009103">
    <property type="term" value="P:lipopolysaccharide biosynthetic process"/>
    <property type="evidence" value="ECO:0007669"/>
    <property type="project" value="TreeGrafter"/>
</dbReference>
<feature type="transmembrane region" description="Helical" evidence="8">
    <location>
        <begin position="317"/>
        <end position="337"/>
    </location>
</feature>
<evidence type="ECO:0000256" key="7">
    <source>
        <dbReference type="PIRSR" id="PIRSR600715-1"/>
    </source>
</evidence>
<keyword evidence="7" id="KW-0460">Magnesium</keyword>
<feature type="transmembrane region" description="Helical" evidence="8">
    <location>
        <begin position="189"/>
        <end position="206"/>
    </location>
</feature>
<keyword evidence="7" id="KW-0479">Metal-binding</keyword>
<dbReference type="GO" id="GO:0071555">
    <property type="term" value="P:cell wall organization"/>
    <property type="evidence" value="ECO:0007669"/>
    <property type="project" value="TreeGrafter"/>
</dbReference>
<feature type="transmembrane region" description="Helical" evidence="8">
    <location>
        <begin position="242"/>
        <end position="261"/>
    </location>
</feature>
<feature type="transmembrane region" description="Helical" evidence="8">
    <location>
        <begin position="292"/>
        <end position="311"/>
    </location>
</feature>
<feature type="transmembrane region" description="Helical" evidence="8">
    <location>
        <begin position="49"/>
        <end position="68"/>
    </location>
</feature>
<dbReference type="GO" id="GO:0016780">
    <property type="term" value="F:phosphotransferase activity, for other substituted phosphate groups"/>
    <property type="evidence" value="ECO:0007669"/>
    <property type="project" value="InterPro"/>
</dbReference>
<name>A0AA86J5M8_9BURK</name>
<evidence type="ECO:0000256" key="8">
    <source>
        <dbReference type="SAM" id="Phobius"/>
    </source>
</evidence>
<dbReference type="GO" id="GO:0046872">
    <property type="term" value="F:metal ion binding"/>
    <property type="evidence" value="ECO:0007669"/>
    <property type="project" value="UniProtKB-KW"/>
</dbReference>
<keyword evidence="3" id="KW-0808">Transferase</keyword>
<dbReference type="Proteomes" id="UP001329151">
    <property type="component" value="Chromosome"/>
</dbReference>
<dbReference type="AlphaFoldDB" id="A0AA86J5M8"/>
<sequence length="344" mass="36949">MNQSSLLMLLVTCVLSVLFTGLVRHYALSRGVLDVPNARSSHERPTPRGGGLGLVLAFGLSIAYSILVRDSTQPHTFFLIALLVAGALVATVGFVDDHGGLPAKWRLLIHLLSASILVFAMGEPVRLDLGLGPIELPWLAYPLSILGIVWMLNLTNFMDGIDGLAGGQVVLASGFIAIFVLCCTQSTEAALPVALLAASALGFLIWNFPPARIFMGDVGSGTLGLVLGGFAAWHSVTLGSQWLYVWLLLMGVFVVDSTYTLTRRLLRGQNIAQAHRSHGYQRASRQLGAHKPVTLACYLIITVWLAPWGWAVATTKVHGLVALGVAYLPLVLLAKYFRAGELDD</sequence>
<dbReference type="PANTHER" id="PTHR22926">
    <property type="entry name" value="PHOSPHO-N-ACETYLMURAMOYL-PENTAPEPTIDE-TRANSFERASE"/>
    <property type="match status" value="1"/>
</dbReference>
<evidence type="ECO:0000256" key="4">
    <source>
        <dbReference type="ARBA" id="ARBA00022692"/>
    </source>
</evidence>
<keyword evidence="2" id="KW-1003">Cell membrane</keyword>
<comment type="subcellular location">
    <subcellularLocation>
        <location evidence="1">Cell membrane</location>
        <topology evidence="1">Multi-pass membrane protein</topology>
    </subcellularLocation>
</comment>
<evidence type="ECO:0000256" key="1">
    <source>
        <dbReference type="ARBA" id="ARBA00004651"/>
    </source>
</evidence>